<keyword evidence="3" id="KW-0597">Phosphoprotein</keyword>
<dbReference type="Gene3D" id="2.60.200.20">
    <property type="match status" value="1"/>
</dbReference>
<keyword evidence="5 8" id="KW-1133">Transmembrane helix</keyword>
<keyword evidence="2" id="KW-1003">Cell membrane</keyword>
<organism evidence="10 11">
    <name type="scientific">Nocardioides bigeumensis</name>
    <dbReference type="NCBI Taxonomy" id="433657"/>
    <lineage>
        <taxon>Bacteria</taxon>
        <taxon>Bacillati</taxon>
        <taxon>Actinomycetota</taxon>
        <taxon>Actinomycetes</taxon>
        <taxon>Propionibacteriales</taxon>
        <taxon>Nocardioidaceae</taxon>
        <taxon>Nocardioides</taxon>
    </lineage>
</organism>
<dbReference type="Proteomes" id="UP001500575">
    <property type="component" value="Unassembled WGS sequence"/>
</dbReference>
<evidence type="ECO:0000313" key="10">
    <source>
        <dbReference type="EMBL" id="GAA2127814.1"/>
    </source>
</evidence>
<keyword evidence="4 8" id="KW-0812">Transmembrane</keyword>
<reference evidence="11" key="1">
    <citation type="journal article" date="2019" name="Int. J. Syst. Evol. Microbiol.">
        <title>The Global Catalogue of Microorganisms (GCM) 10K type strain sequencing project: providing services to taxonomists for standard genome sequencing and annotation.</title>
        <authorList>
            <consortium name="The Broad Institute Genomics Platform"/>
            <consortium name="The Broad Institute Genome Sequencing Center for Infectious Disease"/>
            <person name="Wu L."/>
            <person name="Ma J."/>
        </authorList>
    </citation>
    <scope>NUCLEOTIDE SEQUENCE [LARGE SCALE GENOMIC DNA]</scope>
    <source>
        <strain evidence="11">JCM 16021</strain>
    </source>
</reference>
<evidence type="ECO:0000313" key="11">
    <source>
        <dbReference type="Proteomes" id="UP001500575"/>
    </source>
</evidence>
<dbReference type="SUPFAM" id="SSF49879">
    <property type="entry name" value="SMAD/FHA domain"/>
    <property type="match status" value="1"/>
</dbReference>
<dbReference type="RefSeq" id="WP_344304353.1">
    <property type="nucleotide sequence ID" value="NZ_BAAAQQ010000012.1"/>
</dbReference>
<evidence type="ECO:0000256" key="5">
    <source>
        <dbReference type="ARBA" id="ARBA00022989"/>
    </source>
</evidence>
<comment type="subcellular location">
    <subcellularLocation>
        <location evidence="1">Cell membrane</location>
        <topology evidence="1">Multi-pass membrane protein</topology>
    </subcellularLocation>
</comment>
<evidence type="ECO:0000256" key="3">
    <source>
        <dbReference type="ARBA" id="ARBA00022553"/>
    </source>
</evidence>
<feature type="region of interest" description="Disordered" evidence="7">
    <location>
        <begin position="195"/>
        <end position="232"/>
    </location>
</feature>
<dbReference type="Pfam" id="PF06271">
    <property type="entry name" value="RDD"/>
    <property type="match status" value="1"/>
</dbReference>
<feature type="transmembrane region" description="Helical" evidence="8">
    <location>
        <begin position="46"/>
        <end position="65"/>
    </location>
</feature>
<dbReference type="PANTHER" id="PTHR36115">
    <property type="entry name" value="PROLINE-RICH ANTIGEN HOMOLOG-RELATED"/>
    <property type="match status" value="1"/>
</dbReference>
<name>A0ABP5KCA2_9ACTN</name>
<sequence>MTEAYPAAGLDRRFYAFAVDRLVSWGLQGAALWLAWWLFLDRGETATGVAVIVGAVLGVGVAFALGQGLTGLTPGKALLGLRTVRAGSGASIGVAPALLRGAVLWVATLPAFGLGLATLAWTAVSDPGRQRRGWHDQLCGSVVVDVRPVPAEVEVEDSGPRQVVNLTAMRLVPAPPVAAAPAPVPAPVPAPAPAPRPVRPAPVPAPPVAPAPPARTTPSASPEDGRTVVRGGGQASRLRWRVVFDTGEAFVVEGLGLVGRRPEPRPGEPVRHVVPLPSADMSLSKTHAQFHLAPDGVLVVMDRGSTNGSVLVRQGVDRDLAAGKPATLLDGDLVRFGDREMTVSRVG</sequence>
<dbReference type="Pfam" id="PF00498">
    <property type="entry name" value="FHA"/>
    <property type="match status" value="1"/>
</dbReference>
<dbReference type="EMBL" id="BAAAQQ010000012">
    <property type="protein sequence ID" value="GAA2127814.1"/>
    <property type="molecule type" value="Genomic_DNA"/>
</dbReference>
<accession>A0ABP5KCA2</accession>
<comment type="caution">
    <text evidence="10">The sequence shown here is derived from an EMBL/GenBank/DDBJ whole genome shotgun (WGS) entry which is preliminary data.</text>
</comment>
<dbReference type="CDD" id="cd00060">
    <property type="entry name" value="FHA"/>
    <property type="match status" value="1"/>
</dbReference>
<evidence type="ECO:0000256" key="6">
    <source>
        <dbReference type="ARBA" id="ARBA00023136"/>
    </source>
</evidence>
<evidence type="ECO:0000259" key="9">
    <source>
        <dbReference type="PROSITE" id="PS50006"/>
    </source>
</evidence>
<proteinExistence type="predicted"/>
<dbReference type="InterPro" id="IPR051791">
    <property type="entry name" value="Pra-immunoreactive"/>
</dbReference>
<feature type="domain" description="FHA" evidence="9">
    <location>
        <begin position="256"/>
        <end position="316"/>
    </location>
</feature>
<keyword evidence="11" id="KW-1185">Reference proteome</keyword>
<feature type="transmembrane region" description="Helical" evidence="8">
    <location>
        <begin position="22"/>
        <end position="40"/>
    </location>
</feature>
<dbReference type="PANTHER" id="PTHR36115:SF6">
    <property type="entry name" value="PROLINE-RICH ANTIGEN HOMOLOG"/>
    <property type="match status" value="1"/>
</dbReference>
<dbReference type="InterPro" id="IPR008984">
    <property type="entry name" value="SMAD_FHA_dom_sf"/>
</dbReference>
<dbReference type="InterPro" id="IPR010432">
    <property type="entry name" value="RDD"/>
</dbReference>
<dbReference type="PROSITE" id="PS50006">
    <property type="entry name" value="FHA_DOMAIN"/>
    <property type="match status" value="1"/>
</dbReference>
<feature type="compositionally biased region" description="Pro residues" evidence="7">
    <location>
        <begin position="195"/>
        <end position="215"/>
    </location>
</feature>
<protein>
    <recommendedName>
        <fullName evidence="9">FHA domain-containing protein</fullName>
    </recommendedName>
</protein>
<evidence type="ECO:0000256" key="4">
    <source>
        <dbReference type="ARBA" id="ARBA00022692"/>
    </source>
</evidence>
<evidence type="ECO:0000256" key="1">
    <source>
        <dbReference type="ARBA" id="ARBA00004651"/>
    </source>
</evidence>
<dbReference type="InterPro" id="IPR000253">
    <property type="entry name" value="FHA_dom"/>
</dbReference>
<evidence type="ECO:0000256" key="2">
    <source>
        <dbReference type="ARBA" id="ARBA00022475"/>
    </source>
</evidence>
<feature type="transmembrane region" description="Helical" evidence="8">
    <location>
        <begin position="104"/>
        <end position="124"/>
    </location>
</feature>
<gene>
    <name evidence="10" type="ORF">GCM10009843_27650</name>
</gene>
<evidence type="ECO:0000256" key="8">
    <source>
        <dbReference type="SAM" id="Phobius"/>
    </source>
</evidence>
<keyword evidence="6 8" id="KW-0472">Membrane</keyword>
<evidence type="ECO:0000256" key="7">
    <source>
        <dbReference type="SAM" id="MobiDB-lite"/>
    </source>
</evidence>